<dbReference type="Proteomes" id="UP000636264">
    <property type="component" value="Unassembled WGS sequence"/>
</dbReference>
<dbReference type="InterPro" id="IPR024199">
    <property type="entry name" value="Uncharacterised_DsbB"/>
</dbReference>
<keyword evidence="7" id="KW-1185">Reference proteome</keyword>
<dbReference type="Gene3D" id="1.20.1550.10">
    <property type="entry name" value="DsbB-like"/>
    <property type="match status" value="1"/>
</dbReference>
<dbReference type="InterPro" id="IPR003752">
    <property type="entry name" value="DiS_bond_form_DsbB/BdbC"/>
</dbReference>
<dbReference type="RefSeq" id="WP_188720361.1">
    <property type="nucleotide sequence ID" value="NZ_BMIF01000003.1"/>
</dbReference>
<dbReference type="InterPro" id="IPR023380">
    <property type="entry name" value="DsbB-like_sf"/>
</dbReference>
<gene>
    <name evidence="6" type="ORF">GCM10011385_15290</name>
</gene>
<dbReference type="SUPFAM" id="SSF158442">
    <property type="entry name" value="DsbB-like"/>
    <property type="match status" value="1"/>
</dbReference>
<dbReference type="AlphaFoldDB" id="A0A916RN07"/>
<evidence type="ECO:0000313" key="6">
    <source>
        <dbReference type="EMBL" id="GGA62467.1"/>
    </source>
</evidence>
<comment type="subcellular location">
    <subcellularLocation>
        <location evidence="1">Membrane</location>
        <topology evidence="1">Multi-pass membrane protein</topology>
    </subcellularLocation>
</comment>
<evidence type="ECO:0000256" key="5">
    <source>
        <dbReference type="SAM" id="Phobius"/>
    </source>
</evidence>
<comment type="caution">
    <text evidence="6">The sequence shown here is derived from an EMBL/GenBank/DDBJ whole genome shotgun (WGS) entry which is preliminary data.</text>
</comment>
<evidence type="ECO:0000313" key="7">
    <source>
        <dbReference type="Proteomes" id="UP000636264"/>
    </source>
</evidence>
<evidence type="ECO:0000256" key="1">
    <source>
        <dbReference type="ARBA" id="ARBA00004141"/>
    </source>
</evidence>
<keyword evidence="2 5" id="KW-0812">Transmembrane</keyword>
<evidence type="ECO:0000256" key="3">
    <source>
        <dbReference type="ARBA" id="ARBA00022989"/>
    </source>
</evidence>
<keyword evidence="3 5" id="KW-1133">Transmembrane helix</keyword>
<sequence>MSLSRQLYRSYTFVSAFLAAAMAATVGTALAFQHIGGYLPCKLCLEQRIPYYIGVPVMVVAALWSVMRLPTIVTRLLILVGGGLMLWGLVLAGFHAGVEWAWWEGPADCATPIVSSNSGSLLDQLNAIIPPSCKDAAWRFLGLSFAGWNFIVSAILATIALTAAFRK</sequence>
<proteinExistence type="predicted"/>
<evidence type="ECO:0000256" key="4">
    <source>
        <dbReference type="ARBA" id="ARBA00023136"/>
    </source>
</evidence>
<protein>
    <submittedName>
        <fullName evidence="6">Disulfide bond formation protein B</fullName>
    </submittedName>
</protein>
<keyword evidence="4 5" id="KW-0472">Membrane</keyword>
<name>A0A916RN07_9HYPH</name>
<dbReference type="GO" id="GO:0016020">
    <property type="term" value="C:membrane"/>
    <property type="evidence" value="ECO:0007669"/>
    <property type="project" value="UniProtKB-SubCell"/>
</dbReference>
<accession>A0A916RN07</accession>
<dbReference type="EMBL" id="BMIF01000003">
    <property type="protein sequence ID" value="GGA62467.1"/>
    <property type="molecule type" value="Genomic_DNA"/>
</dbReference>
<feature type="transmembrane region" description="Helical" evidence="5">
    <location>
        <begin position="76"/>
        <end position="96"/>
    </location>
</feature>
<dbReference type="Pfam" id="PF02600">
    <property type="entry name" value="DsbB"/>
    <property type="match status" value="1"/>
</dbReference>
<evidence type="ECO:0000256" key="2">
    <source>
        <dbReference type="ARBA" id="ARBA00022692"/>
    </source>
</evidence>
<organism evidence="6 7">
    <name type="scientific">Nitratireductor aestuarii</name>
    <dbReference type="NCBI Taxonomy" id="1735103"/>
    <lineage>
        <taxon>Bacteria</taxon>
        <taxon>Pseudomonadati</taxon>
        <taxon>Pseudomonadota</taxon>
        <taxon>Alphaproteobacteria</taxon>
        <taxon>Hyphomicrobiales</taxon>
        <taxon>Phyllobacteriaceae</taxon>
        <taxon>Nitratireductor</taxon>
    </lineage>
</organism>
<dbReference type="GO" id="GO:0006457">
    <property type="term" value="P:protein folding"/>
    <property type="evidence" value="ECO:0007669"/>
    <property type="project" value="InterPro"/>
</dbReference>
<dbReference type="GO" id="GO:0015035">
    <property type="term" value="F:protein-disulfide reductase activity"/>
    <property type="evidence" value="ECO:0007669"/>
    <property type="project" value="InterPro"/>
</dbReference>
<reference evidence="6" key="2">
    <citation type="submission" date="2020-09" db="EMBL/GenBank/DDBJ databases">
        <authorList>
            <person name="Sun Q."/>
            <person name="Zhou Y."/>
        </authorList>
    </citation>
    <scope>NUCLEOTIDE SEQUENCE</scope>
    <source>
        <strain evidence="6">CGMCC 1.15320</strain>
    </source>
</reference>
<feature type="transmembrane region" description="Helical" evidence="5">
    <location>
        <begin position="145"/>
        <end position="165"/>
    </location>
</feature>
<reference evidence="6" key="1">
    <citation type="journal article" date="2014" name="Int. J. Syst. Evol. Microbiol.">
        <title>Complete genome sequence of Corynebacterium casei LMG S-19264T (=DSM 44701T), isolated from a smear-ripened cheese.</title>
        <authorList>
            <consortium name="US DOE Joint Genome Institute (JGI-PGF)"/>
            <person name="Walter F."/>
            <person name="Albersmeier A."/>
            <person name="Kalinowski J."/>
            <person name="Ruckert C."/>
        </authorList>
    </citation>
    <scope>NUCLEOTIDE SEQUENCE</scope>
    <source>
        <strain evidence="6">CGMCC 1.15320</strain>
    </source>
</reference>
<dbReference type="PIRSF" id="PIRSF033913">
    <property type="entry name" value="S-S_format_DsbB"/>
    <property type="match status" value="1"/>
</dbReference>
<feature type="transmembrane region" description="Helical" evidence="5">
    <location>
        <begin position="49"/>
        <end position="69"/>
    </location>
</feature>